<dbReference type="SMART" id="SM00822">
    <property type="entry name" value="PKS_KR"/>
    <property type="match status" value="1"/>
</dbReference>
<dbReference type="SUPFAM" id="SSF51735">
    <property type="entry name" value="NAD(P)-binding Rossmann-fold domains"/>
    <property type="match status" value="1"/>
</dbReference>
<dbReference type="eggNOG" id="COG4221">
    <property type="taxonomic scope" value="Bacteria"/>
</dbReference>
<dbReference type="GO" id="GO:0016616">
    <property type="term" value="F:oxidoreductase activity, acting on the CH-OH group of donors, NAD or NADP as acceptor"/>
    <property type="evidence" value="ECO:0007669"/>
    <property type="project" value="UniProtKB-ARBA"/>
</dbReference>
<evidence type="ECO:0000313" key="5">
    <source>
        <dbReference type="EMBL" id="AIA54398.1"/>
    </source>
</evidence>
<dbReference type="InterPro" id="IPR057326">
    <property type="entry name" value="KR_dom"/>
</dbReference>
<dbReference type="AlphaFoldDB" id="A0A059ZSA8"/>
<keyword evidence="2" id="KW-0560">Oxidoreductase</keyword>
<protein>
    <submittedName>
        <fullName evidence="5">Clavaldehyde dehydrogenase</fullName>
    </submittedName>
</protein>
<evidence type="ECO:0000313" key="6">
    <source>
        <dbReference type="Proteomes" id="UP000005522"/>
    </source>
</evidence>
<dbReference type="HOGENOM" id="CLU_010194_2_1_6"/>
<sequence>MHMQDLTGKVAVVTGASSGIGVAAARLLVAEGVRVVLAARRRDRLEALARELGDAALVVPTDVRDPKAIEQLFATVQQRYGGLDLLFNNAGLGYNGPFAESLPEEWRETIEVNLYGVLHCTQAAIPLLRGRPGAMISTVSSVGGRYGLPGWSVYNATKFAVVGFHDALRKELGPEGIRVALIEPGAVWTEWGFKVPEEAMRQRRQELDALHPEDVAQALVYSFAQPPHVLVEEILVRPVKQIVP</sequence>
<dbReference type="CDD" id="cd05233">
    <property type="entry name" value="SDR_c"/>
    <property type="match status" value="1"/>
</dbReference>
<evidence type="ECO:0000256" key="3">
    <source>
        <dbReference type="RuleBase" id="RU000363"/>
    </source>
</evidence>
<dbReference type="InterPro" id="IPR036291">
    <property type="entry name" value="NAD(P)-bd_dom_sf"/>
</dbReference>
<dbReference type="Proteomes" id="UP000005522">
    <property type="component" value="Chromosome"/>
</dbReference>
<dbReference type="FunFam" id="3.40.50.720:FF:000047">
    <property type="entry name" value="NADP-dependent L-serine/L-allo-threonine dehydrogenase"/>
    <property type="match status" value="1"/>
</dbReference>
<dbReference type="PANTHER" id="PTHR44196">
    <property type="entry name" value="DEHYDROGENASE/REDUCTASE SDR FAMILY MEMBER 7B"/>
    <property type="match status" value="1"/>
</dbReference>
<gene>
    <name evidence="5" type="ORF">Acaty_c0511</name>
</gene>
<comment type="similarity">
    <text evidence="1 3">Belongs to the short-chain dehydrogenases/reductases (SDR) family.</text>
</comment>
<evidence type="ECO:0000259" key="4">
    <source>
        <dbReference type="SMART" id="SM00822"/>
    </source>
</evidence>
<evidence type="ECO:0000256" key="1">
    <source>
        <dbReference type="ARBA" id="ARBA00006484"/>
    </source>
</evidence>
<feature type="domain" description="Ketoreductase" evidence="4">
    <location>
        <begin position="9"/>
        <end position="191"/>
    </location>
</feature>
<dbReference type="Pfam" id="PF00106">
    <property type="entry name" value="adh_short"/>
    <property type="match status" value="1"/>
</dbReference>
<accession>A0A059ZSA8</accession>
<dbReference type="InterPro" id="IPR020904">
    <property type="entry name" value="Sc_DH/Rdtase_CS"/>
</dbReference>
<dbReference type="RefSeq" id="WP_038471545.1">
    <property type="nucleotide sequence ID" value="NZ_JAAOMK010000016.1"/>
</dbReference>
<reference evidence="5 6" key="1">
    <citation type="journal article" date="2009" name="J. Bacteriol.">
        <title>Draft genome sequence of the extremely acidophilic bacterium Acidithiobacillus caldus ATCC 51756 reveals metabolic versatility in the genus Acidithiobacillus.</title>
        <authorList>
            <person name="Valdes J."/>
            <person name="Quatrini R."/>
            <person name="Hallberg K."/>
            <person name="Dopson M."/>
            <person name="Valenzuela P.D."/>
            <person name="Holmes D.S."/>
        </authorList>
    </citation>
    <scope>NUCLEOTIDE SEQUENCE [LARGE SCALE GENOMIC DNA]</scope>
    <source>
        <strain evidence="6">ATCC 51756 / DSM 8584 / KU</strain>
    </source>
</reference>
<dbReference type="InterPro" id="IPR002347">
    <property type="entry name" value="SDR_fam"/>
</dbReference>
<dbReference type="Gene3D" id="3.40.50.720">
    <property type="entry name" value="NAD(P)-binding Rossmann-like Domain"/>
    <property type="match status" value="1"/>
</dbReference>
<name>A0A059ZSA8_ACICK</name>
<evidence type="ECO:0000256" key="2">
    <source>
        <dbReference type="ARBA" id="ARBA00023002"/>
    </source>
</evidence>
<dbReference type="PRINTS" id="PR00080">
    <property type="entry name" value="SDRFAMILY"/>
</dbReference>
<proteinExistence type="inferred from homology"/>
<dbReference type="EMBL" id="CP005986">
    <property type="protein sequence ID" value="AIA54398.1"/>
    <property type="molecule type" value="Genomic_DNA"/>
</dbReference>
<dbReference type="KEGG" id="acz:Acaty_c0511"/>
<dbReference type="PRINTS" id="PR00081">
    <property type="entry name" value="GDHRDH"/>
</dbReference>
<dbReference type="PANTHER" id="PTHR44196:SF1">
    <property type="entry name" value="DEHYDROGENASE_REDUCTASE SDR FAMILY MEMBER 7B"/>
    <property type="match status" value="1"/>
</dbReference>
<dbReference type="PROSITE" id="PS00061">
    <property type="entry name" value="ADH_SHORT"/>
    <property type="match status" value="1"/>
</dbReference>
<organism evidence="5 6">
    <name type="scientific">Acidithiobacillus caldus (strain ATCC 51756 / DSM 8584 / KU)</name>
    <dbReference type="NCBI Taxonomy" id="637389"/>
    <lineage>
        <taxon>Bacteria</taxon>
        <taxon>Pseudomonadati</taxon>
        <taxon>Pseudomonadota</taxon>
        <taxon>Acidithiobacillia</taxon>
        <taxon>Acidithiobacillales</taxon>
        <taxon>Acidithiobacillaceae</taxon>
        <taxon>Acidithiobacillus</taxon>
    </lineage>
</organism>
<dbReference type="GO" id="GO:0016020">
    <property type="term" value="C:membrane"/>
    <property type="evidence" value="ECO:0007669"/>
    <property type="project" value="TreeGrafter"/>
</dbReference>